<name>A0AAV2T1A6_CALDB</name>
<organism evidence="2 3">
    <name type="scientific">Calicophoron daubneyi</name>
    <name type="common">Rumen fluke</name>
    <name type="synonym">Paramphistomum daubneyi</name>
    <dbReference type="NCBI Taxonomy" id="300641"/>
    <lineage>
        <taxon>Eukaryota</taxon>
        <taxon>Metazoa</taxon>
        <taxon>Spiralia</taxon>
        <taxon>Lophotrochozoa</taxon>
        <taxon>Platyhelminthes</taxon>
        <taxon>Trematoda</taxon>
        <taxon>Digenea</taxon>
        <taxon>Plagiorchiida</taxon>
        <taxon>Pronocephalata</taxon>
        <taxon>Paramphistomoidea</taxon>
        <taxon>Paramphistomidae</taxon>
        <taxon>Calicophoron</taxon>
    </lineage>
</organism>
<dbReference type="EMBL" id="CAXLJL010000068">
    <property type="protein sequence ID" value="CAL5130551.1"/>
    <property type="molecule type" value="Genomic_DNA"/>
</dbReference>
<gene>
    <name evidence="2" type="ORF">CDAUBV1_LOCUS2612</name>
</gene>
<feature type="transmembrane region" description="Helical" evidence="1">
    <location>
        <begin position="21"/>
        <end position="41"/>
    </location>
</feature>
<accession>A0AAV2T1A6</accession>
<keyword evidence="1" id="KW-0812">Transmembrane</keyword>
<evidence type="ECO:0000313" key="2">
    <source>
        <dbReference type="EMBL" id="CAL5130551.1"/>
    </source>
</evidence>
<keyword evidence="1" id="KW-0472">Membrane</keyword>
<keyword evidence="1" id="KW-1133">Transmembrane helix</keyword>
<comment type="caution">
    <text evidence="2">The sequence shown here is derived from an EMBL/GenBank/DDBJ whole genome shotgun (WGS) entry which is preliminary data.</text>
</comment>
<proteinExistence type="predicted"/>
<evidence type="ECO:0000256" key="1">
    <source>
        <dbReference type="SAM" id="Phobius"/>
    </source>
</evidence>
<dbReference type="AlphaFoldDB" id="A0AAV2T1A6"/>
<evidence type="ECO:0000313" key="3">
    <source>
        <dbReference type="Proteomes" id="UP001497525"/>
    </source>
</evidence>
<sequence length="77" mass="8986">MQSTCEQERMELVSRGQQHSWSFGIILSLFLLIIGIIYVNAGRYTLEDCLEDCRPGIYLKRITQKECLNFCKIYPAH</sequence>
<reference evidence="2" key="1">
    <citation type="submission" date="2024-06" db="EMBL/GenBank/DDBJ databases">
        <authorList>
            <person name="Liu X."/>
            <person name="Lenzi L."/>
            <person name="Haldenby T S."/>
            <person name="Uol C."/>
        </authorList>
    </citation>
    <scope>NUCLEOTIDE SEQUENCE</scope>
</reference>
<dbReference type="Proteomes" id="UP001497525">
    <property type="component" value="Unassembled WGS sequence"/>
</dbReference>
<protein>
    <submittedName>
        <fullName evidence="2">Uncharacterized protein</fullName>
    </submittedName>
</protein>